<keyword evidence="4 8" id="KW-0812">Transmembrane</keyword>
<sequence>METLRDMLEKTRGFLEIPILKLGGSPVTLWAIIQLVVLVALLFYLSGKLRTWTVEQFLNRTRMELGARQATGSIIRYTVIAIGFVVILQTAGIDLTALNVLAGAVGIGLGFGLQNIVNNFISGIIILFERPIKAGDRIVVGNVEGDVVRIGGRSTTVVTNDNITIIVPNSKFITENVVNWSHNERRVRFRIPVSVAYGSDVGLVERLLLEVAAGNPDVLEKPAPGVRLMEFGDSGLCFELRVWSTTLIHRRGLLTSVLNFAIYRTFAEHGVEIPYPRRDIHILGNRHNDQNVPLPKQELDNDQFP</sequence>
<dbReference type="Pfam" id="PF00924">
    <property type="entry name" value="MS_channel_2nd"/>
    <property type="match status" value="1"/>
</dbReference>
<evidence type="ECO:0000256" key="3">
    <source>
        <dbReference type="ARBA" id="ARBA00022475"/>
    </source>
</evidence>
<dbReference type="InterPro" id="IPR011066">
    <property type="entry name" value="MscS_channel_C_sf"/>
</dbReference>
<comment type="subcellular location">
    <subcellularLocation>
        <location evidence="1">Cell membrane</location>
        <topology evidence="1">Multi-pass membrane protein</topology>
    </subcellularLocation>
</comment>
<feature type="transmembrane region" description="Helical" evidence="8">
    <location>
        <begin position="27"/>
        <end position="45"/>
    </location>
</feature>
<feature type="transmembrane region" description="Helical" evidence="8">
    <location>
        <begin position="65"/>
        <end position="88"/>
    </location>
</feature>
<proteinExistence type="inferred from homology"/>
<keyword evidence="13" id="KW-1185">Reference proteome</keyword>
<dbReference type="InterPro" id="IPR011014">
    <property type="entry name" value="MscS_channel_TM-2"/>
</dbReference>
<dbReference type="Gene3D" id="2.30.30.60">
    <property type="match status" value="1"/>
</dbReference>
<dbReference type="SUPFAM" id="SSF50182">
    <property type="entry name" value="Sm-like ribonucleoproteins"/>
    <property type="match status" value="1"/>
</dbReference>
<feature type="domain" description="Mechanosensitive ion channel transmembrane helices 2/3" evidence="11">
    <location>
        <begin position="74"/>
        <end position="114"/>
    </location>
</feature>
<dbReference type="SUPFAM" id="SSF82861">
    <property type="entry name" value="Mechanosensitive channel protein MscS (YggB), transmembrane region"/>
    <property type="match status" value="1"/>
</dbReference>
<comment type="similarity">
    <text evidence="2">Belongs to the MscS (TC 1.A.23) family.</text>
</comment>
<organism evidence="12 13">
    <name type="scientific">Geomobilimonas luticola</name>
    <dbReference type="NCBI Taxonomy" id="1114878"/>
    <lineage>
        <taxon>Bacteria</taxon>
        <taxon>Pseudomonadati</taxon>
        <taxon>Thermodesulfobacteriota</taxon>
        <taxon>Desulfuromonadia</taxon>
        <taxon>Geobacterales</taxon>
        <taxon>Geobacteraceae</taxon>
        <taxon>Geomobilimonas</taxon>
    </lineage>
</organism>
<reference evidence="12 13" key="1">
    <citation type="submission" date="2021-05" db="EMBL/GenBank/DDBJ databases">
        <title>The draft genome of Geobacter luticola JCM 17780.</title>
        <authorList>
            <person name="Xu Z."/>
            <person name="Masuda Y."/>
            <person name="Itoh H."/>
            <person name="Senoo K."/>
        </authorList>
    </citation>
    <scope>NUCLEOTIDE SEQUENCE [LARGE SCALE GENOMIC DNA]</scope>
    <source>
        <strain evidence="12 13">JCM 17780</strain>
    </source>
</reference>
<dbReference type="PANTHER" id="PTHR30347">
    <property type="entry name" value="POTASSIUM CHANNEL RELATED"/>
    <property type="match status" value="1"/>
</dbReference>
<dbReference type="Gene3D" id="1.10.287.1260">
    <property type="match status" value="1"/>
</dbReference>
<dbReference type="Pfam" id="PF21082">
    <property type="entry name" value="MS_channel_3rd"/>
    <property type="match status" value="1"/>
</dbReference>
<evidence type="ECO:0000256" key="2">
    <source>
        <dbReference type="ARBA" id="ARBA00008017"/>
    </source>
</evidence>
<evidence type="ECO:0000313" key="12">
    <source>
        <dbReference type="EMBL" id="MBT0654511.1"/>
    </source>
</evidence>
<keyword evidence="6 8" id="KW-0472">Membrane</keyword>
<dbReference type="InterPro" id="IPR052702">
    <property type="entry name" value="MscS-like_channel"/>
</dbReference>
<dbReference type="Pfam" id="PF21088">
    <property type="entry name" value="MS_channel_1st"/>
    <property type="match status" value="1"/>
</dbReference>
<evidence type="ECO:0000256" key="4">
    <source>
        <dbReference type="ARBA" id="ARBA00022692"/>
    </source>
</evidence>
<evidence type="ECO:0000256" key="1">
    <source>
        <dbReference type="ARBA" id="ARBA00004651"/>
    </source>
</evidence>
<dbReference type="InterPro" id="IPR006685">
    <property type="entry name" value="MscS_channel_2nd"/>
</dbReference>
<keyword evidence="3" id="KW-1003">Cell membrane</keyword>
<accession>A0ABS5SIE4</accession>
<gene>
    <name evidence="12" type="ORF">KI810_15780</name>
</gene>
<feature type="domain" description="Mechanosensitive ion channel MscS" evidence="9">
    <location>
        <begin position="115"/>
        <end position="182"/>
    </location>
</feature>
<dbReference type="InterPro" id="IPR049142">
    <property type="entry name" value="MS_channel_1st"/>
</dbReference>
<dbReference type="Proteomes" id="UP000756860">
    <property type="component" value="Unassembled WGS sequence"/>
</dbReference>
<dbReference type="Gene3D" id="3.30.70.100">
    <property type="match status" value="1"/>
</dbReference>
<dbReference type="SUPFAM" id="SSF82689">
    <property type="entry name" value="Mechanosensitive channel protein MscS (YggB), C-terminal domain"/>
    <property type="match status" value="1"/>
</dbReference>
<feature type="transmembrane region" description="Helical" evidence="8">
    <location>
        <begin position="100"/>
        <end position="128"/>
    </location>
</feature>
<protein>
    <submittedName>
        <fullName evidence="12">Mechanosensitive ion channel</fullName>
    </submittedName>
</protein>
<evidence type="ECO:0000256" key="8">
    <source>
        <dbReference type="SAM" id="Phobius"/>
    </source>
</evidence>
<feature type="domain" description="Mechanosensitive ion channel MscS C-terminal" evidence="10">
    <location>
        <begin position="190"/>
        <end position="273"/>
    </location>
</feature>
<name>A0ABS5SIE4_9BACT</name>
<evidence type="ECO:0000256" key="7">
    <source>
        <dbReference type="SAM" id="MobiDB-lite"/>
    </source>
</evidence>
<dbReference type="RefSeq" id="WP_214176519.1">
    <property type="nucleotide sequence ID" value="NZ_JAHCVK010000011.1"/>
</dbReference>
<feature type="region of interest" description="Disordered" evidence="7">
    <location>
        <begin position="286"/>
        <end position="305"/>
    </location>
</feature>
<dbReference type="InterPro" id="IPR010920">
    <property type="entry name" value="LSM_dom_sf"/>
</dbReference>
<dbReference type="InterPro" id="IPR023408">
    <property type="entry name" value="MscS_beta-dom_sf"/>
</dbReference>
<evidence type="ECO:0000256" key="5">
    <source>
        <dbReference type="ARBA" id="ARBA00022989"/>
    </source>
</evidence>
<evidence type="ECO:0000259" key="11">
    <source>
        <dbReference type="Pfam" id="PF21088"/>
    </source>
</evidence>
<evidence type="ECO:0000259" key="9">
    <source>
        <dbReference type="Pfam" id="PF00924"/>
    </source>
</evidence>
<evidence type="ECO:0000256" key="6">
    <source>
        <dbReference type="ARBA" id="ARBA00023136"/>
    </source>
</evidence>
<evidence type="ECO:0000313" key="13">
    <source>
        <dbReference type="Proteomes" id="UP000756860"/>
    </source>
</evidence>
<dbReference type="InterPro" id="IPR049278">
    <property type="entry name" value="MS_channel_C"/>
</dbReference>
<dbReference type="EMBL" id="JAHCVK010000011">
    <property type="protein sequence ID" value="MBT0654511.1"/>
    <property type="molecule type" value="Genomic_DNA"/>
</dbReference>
<keyword evidence="5 8" id="KW-1133">Transmembrane helix</keyword>
<dbReference type="PANTHER" id="PTHR30347:SF1">
    <property type="entry name" value="MECHANOSENSITIVE CHANNEL MSCK"/>
    <property type="match status" value="1"/>
</dbReference>
<evidence type="ECO:0000259" key="10">
    <source>
        <dbReference type="Pfam" id="PF21082"/>
    </source>
</evidence>
<comment type="caution">
    <text evidence="12">The sequence shown here is derived from an EMBL/GenBank/DDBJ whole genome shotgun (WGS) entry which is preliminary data.</text>
</comment>